<dbReference type="PANTHER" id="PTHR28160:SF1">
    <property type="entry name" value="LARGE RIBOSOMAL SUBUNIT PROTEIN ML57"/>
    <property type="match status" value="1"/>
</dbReference>
<dbReference type="EMBL" id="MU157884">
    <property type="protein sequence ID" value="KAF9525406.1"/>
    <property type="molecule type" value="Genomic_DNA"/>
</dbReference>
<comment type="caution">
    <text evidence="3">The sequence shown here is derived from an EMBL/GenBank/DDBJ whole genome shotgun (WGS) entry which is preliminary data.</text>
</comment>
<dbReference type="GO" id="GO:0005762">
    <property type="term" value="C:mitochondrial large ribosomal subunit"/>
    <property type="evidence" value="ECO:0007669"/>
    <property type="project" value="InterPro"/>
</dbReference>
<feature type="region of interest" description="Disordered" evidence="1">
    <location>
        <begin position="1"/>
        <end position="72"/>
    </location>
</feature>
<dbReference type="GO" id="GO:0004525">
    <property type="term" value="F:ribonuclease III activity"/>
    <property type="evidence" value="ECO:0007669"/>
    <property type="project" value="InterPro"/>
</dbReference>
<protein>
    <recommendedName>
        <fullName evidence="2">RNase III domain-containing protein</fullName>
    </recommendedName>
</protein>
<gene>
    <name evidence="3" type="ORF">CPB83DRAFT_548515</name>
</gene>
<dbReference type="InterPro" id="IPR036389">
    <property type="entry name" value="RNase_III_sf"/>
</dbReference>
<dbReference type="PANTHER" id="PTHR28160">
    <property type="entry name" value="54S RIBOSOMAL PROTEIN L15, MITOCHONDRIAL"/>
    <property type="match status" value="1"/>
</dbReference>
<evidence type="ECO:0000259" key="2">
    <source>
        <dbReference type="Pfam" id="PF14622"/>
    </source>
</evidence>
<sequence length="262" mass="29331">MRQEEPEYTQRRPSRANVSNNLEGFGHSRNLEFKSQYHTSNATSSSQNQTNASVDETGWSPDPTQRRPTDKRREEYFSRLFNQLKFPPELAQKTLTHNSHSAARQGHNAGLAFVGRRVISAYFMMFLHSTQKLRPTDDIEDIAARSLNTHLLGEFVGNEWGVGREIVWAPSTSHRSKDGQLPGLFKIQGETVQAIMGMVFQQYGGAVAHRVFHTHLLPHVLVRGGLPLHFHEDAKRIASRMGGTTGSLLKSKAGEEKLSASA</sequence>
<dbReference type="Proteomes" id="UP000807306">
    <property type="component" value="Unassembled WGS sequence"/>
</dbReference>
<dbReference type="Gene3D" id="1.10.1520.10">
    <property type="entry name" value="Ribonuclease III domain"/>
    <property type="match status" value="1"/>
</dbReference>
<evidence type="ECO:0000313" key="4">
    <source>
        <dbReference type="Proteomes" id="UP000807306"/>
    </source>
</evidence>
<dbReference type="GO" id="GO:0006396">
    <property type="term" value="P:RNA processing"/>
    <property type="evidence" value="ECO:0007669"/>
    <property type="project" value="InterPro"/>
</dbReference>
<dbReference type="AlphaFoldDB" id="A0A9P6JLQ1"/>
<dbReference type="InterPro" id="IPR040030">
    <property type="entry name" value="Ribosomal_mL57"/>
</dbReference>
<keyword evidence="4" id="KW-1185">Reference proteome</keyword>
<accession>A0A9P6JLQ1</accession>
<dbReference type="Pfam" id="PF14622">
    <property type="entry name" value="Ribonucleas_3_3"/>
    <property type="match status" value="1"/>
</dbReference>
<dbReference type="InterPro" id="IPR000999">
    <property type="entry name" value="RNase_III_dom"/>
</dbReference>
<dbReference type="GO" id="GO:0003735">
    <property type="term" value="F:structural constituent of ribosome"/>
    <property type="evidence" value="ECO:0007669"/>
    <property type="project" value="InterPro"/>
</dbReference>
<dbReference type="OrthoDB" id="2281895at2759"/>
<dbReference type="SUPFAM" id="SSF69065">
    <property type="entry name" value="RNase III domain-like"/>
    <property type="match status" value="1"/>
</dbReference>
<name>A0A9P6JLQ1_9AGAR</name>
<organism evidence="3 4">
    <name type="scientific">Crepidotus variabilis</name>
    <dbReference type="NCBI Taxonomy" id="179855"/>
    <lineage>
        <taxon>Eukaryota</taxon>
        <taxon>Fungi</taxon>
        <taxon>Dikarya</taxon>
        <taxon>Basidiomycota</taxon>
        <taxon>Agaricomycotina</taxon>
        <taxon>Agaricomycetes</taxon>
        <taxon>Agaricomycetidae</taxon>
        <taxon>Agaricales</taxon>
        <taxon>Agaricineae</taxon>
        <taxon>Crepidotaceae</taxon>
        <taxon>Crepidotus</taxon>
    </lineage>
</organism>
<feature type="domain" description="RNase III" evidence="2">
    <location>
        <begin position="88"/>
        <end position="218"/>
    </location>
</feature>
<dbReference type="GO" id="GO:0032543">
    <property type="term" value="P:mitochondrial translation"/>
    <property type="evidence" value="ECO:0007669"/>
    <property type="project" value="InterPro"/>
</dbReference>
<feature type="compositionally biased region" description="Basic and acidic residues" evidence="1">
    <location>
        <begin position="1"/>
        <end position="10"/>
    </location>
</feature>
<feature type="compositionally biased region" description="Low complexity" evidence="1">
    <location>
        <begin position="39"/>
        <end position="53"/>
    </location>
</feature>
<evidence type="ECO:0000256" key="1">
    <source>
        <dbReference type="SAM" id="MobiDB-lite"/>
    </source>
</evidence>
<evidence type="ECO:0000313" key="3">
    <source>
        <dbReference type="EMBL" id="KAF9525406.1"/>
    </source>
</evidence>
<proteinExistence type="predicted"/>
<reference evidence="3" key="1">
    <citation type="submission" date="2020-11" db="EMBL/GenBank/DDBJ databases">
        <authorList>
            <consortium name="DOE Joint Genome Institute"/>
            <person name="Ahrendt S."/>
            <person name="Riley R."/>
            <person name="Andreopoulos W."/>
            <person name="Labutti K."/>
            <person name="Pangilinan J."/>
            <person name="Ruiz-Duenas F.J."/>
            <person name="Barrasa J.M."/>
            <person name="Sanchez-Garcia M."/>
            <person name="Camarero S."/>
            <person name="Miyauchi S."/>
            <person name="Serrano A."/>
            <person name="Linde D."/>
            <person name="Babiker R."/>
            <person name="Drula E."/>
            <person name="Ayuso-Fernandez I."/>
            <person name="Pacheco R."/>
            <person name="Padilla G."/>
            <person name="Ferreira P."/>
            <person name="Barriuso J."/>
            <person name="Kellner H."/>
            <person name="Castanera R."/>
            <person name="Alfaro M."/>
            <person name="Ramirez L."/>
            <person name="Pisabarro A.G."/>
            <person name="Kuo A."/>
            <person name="Tritt A."/>
            <person name="Lipzen A."/>
            <person name="He G."/>
            <person name="Yan M."/>
            <person name="Ng V."/>
            <person name="Cullen D."/>
            <person name="Martin F."/>
            <person name="Rosso M.-N."/>
            <person name="Henrissat B."/>
            <person name="Hibbett D."/>
            <person name="Martinez A.T."/>
            <person name="Grigoriev I.V."/>
        </authorList>
    </citation>
    <scope>NUCLEOTIDE SEQUENCE</scope>
    <source>
        <strain evidence="3">CBS 506.95</strain>
    </source>
</reference>